<keyword evidence="5" id="KW-0472">Membrane</keyword>
<dbReference type="EMBL" id="JAYWIO010000005">
    <property type="protein sequence ID" value="KAK7259027.1"/>
    <property type="molecule type" value="Genomic_DNA"/>
</dbReference>
<keyword evidence="2" id="KW-1003">Cell membrane</keyword>
<dbReference type="GO" id="GO:0098552">
    <property type="term" value="C:side of membrane"/>
    <property type="evidence" value="ECO:0007669"/>
    <property type="project" value="UniProtKB-KW"/>
</dbReference>
<evidence type="ECO:0000256" key="2">
    <source>
        <dbReference type="ARBA" id="ARBA00022475"/>
    </source>
</evidence>
<comment type="caution">
    <text evidence="12">The sequence shown here is derived from an EMBL/GenBank/DDBJ whole genome shotgun (WGS) entry which is preliminary data.</text>
</comment>
<dbReference type="PANTHER" id="PTHR31044">
    <property type="entry name" value="BETA-1,3 GLUCANASE"/>
    <property type="match status" value="1"/>
</dbReference>
<evidence type="ECO:0000256" key="1">
    <source>
        <dbReference type="ARBA" id="ARBA00004609"/>
    </source>
</evidence>
<keyword evidence="4 10" id="KW-0732">Signal</keyword>
<feature type="region of interest" description="Disordered" evidence="9">
    <location>
        <begin position="172"/>
        <end position="194"/>
    </location>
</feature>
<evidence type="ECO:0000256" key="5">
    <source>
        <dbReference type="ARBA" id="ARBA00023136"/>
    </source>
</evidence>
<feature type="compositionally biased region" description="Low complexity" evidence="9">
    <location>
        <begin position="176"/>
        <end position="194"/>
    </location>
</feature>
<sequence length="341" mass="34857">MATEASISLLFLSFLIICCSGTAVGFSYGTAASSTSAMTTFIKKNKISSQTQTQFLCFFCSKSSILSQSKVHMRRVLDDTTTYNSPTTVVSPTNPASSTAPIITPPDSPSIISVPSTNQGSVPITVPSTTTPLTPIPLTPSNPANSPIPVTNPVTSPITVPATNPVTFSYPPPPSGTTLLPPASGNTNTPPAAATTPGQSWCVAKTGVPQPTLQSALDYACGMDSTVCSQIQQGGSCYNPNSLQNHASVAFNSYYQKNPAPTSCDFGGAATLVNTNPSSGTCIYSSSSASPLGAGTFGSGSGLQSPPPGGDADTSHSARLRPFIGCMALLVSLVTGRLGMR</sequence>
<evidence type="ECO:0000256" key="7">
    <source>
        <dbReference type="ARBA" id="ARBA00023180"/>
    </source>
</evidence>
<evidence type="ECO:0000256" key="10">
    <source>
        <dbReference type="SAM" id="SignalP"/>
    </source>
</evidence>
<feature type="signal peptide" evidence="10">
    <location>
        <begin position="1"/>
        <end position="25"/>
    </location>
</feature>
<keyword evidence="13" id="KW-1185">Reference proteome</keyword>
<evidence type="ECO:0000256" key="3">
    <source>
        <dbReference type="ARBA" id="ARBA00022622"/>
    </source>
</evidence>
<dbReference type="AlphaFoldDB" id="A0AAN9HYM1"/>
<keyword evidence="7" id="KW-0325">Glycoprotein</keyword>
<reference evidence="12 13" key="1">
    <citation type="submission" date="2024-01" db="EMBL/GenBank/DDBJ databases">
        <title>The genomes of 5 underutilized Papilionoideae crops provide insights into root nodulation and disease resistanc.</title>
        <authorList>
            <person name="Yuan L."/>
        </authorList>
    </citation>
    <scope>NUCLEOTIDE SEQUENCE [LARGE SCALE GENOMIC DNA]</scope>
    <source>
        <strain evidence="12">ZHUSHIDOU_FW_LH</strain>
        <tissue evidence="12">Leaf</tissue>
    </source>
</reference>
<evidence type="ECO:0000313" key="12">
    <source>
        <dbReference type="EMBL" id="KAK7259027.1"/>
    </source>
</evidence>
<evidence type="ECO:0000256" key="6">
    <source>
        <dbReference type="ARBA" id="ARBA00023157"/>
    </source>
</evidence>
<protein>
    <recommendedName>
        <fullName evidence="11">X8 domain-containing protein</fullName>
    </recommendedName>
</protein>
<dbReference type="GO" id="GO:0005886">
    <property type="term" value="C:plasma membrane"/>
    <property type="evidence" value="ECO:0007669"/>
    <property type="project" value="UniProtKB-SubCell"/>
</dbReference>
<evidence type="ECO:0000259" key="11">
    <source>
        <dbReference type="SMART" id="SM00768"/>
    </source>
</evidence>
<feature type="domain" description="X8" evidence="11">
    <location>
        <begin position="200"/>
        <end position="284"/>
    </location>
</feature>
<dbReference type="FunFam" id="1.20.58.1040:FF:000001">
    <property type="entry name" value="Glucan endo-1,3-beta-glucosidase 4"/>
    <property type="match status" value="1"/>
</dbReference>
<evidence type="ECO:0000256" key="8">
    <source>
        <dbReference type="ARBA" id="ARBA00023288"/>
    </source>
</evidence>
<keyword evidence="6" id="KW-1015">Disulfide bond</keyword>
<keyword evidence="8" id="KW-0449">Lipoprotein</keyword>
<keyword evidence="3" id="KW-0336">GPI-anchor</keyword>
<name>A0AAN9HYM1_CROPI</name>
<proteinExistence type="predicted"/>
<comment type="subcellular location">
    <subcellularLocation>
        <location evidence="1">Cell membrane</location>
        <topology evidence="1">Lipid-anchor</topology>
        <topology evidence="1">GPI-anchor</topology>
    </subcellularLocation>
</comment>
<evidence type="ECO:0000256" key="4">
    <source>
        <dbReference type="ARBA" id="ARBA00022729"/>
    </source>
</evidence>
<dbReference type="InterPro" id="IPR012946">
    <property type="entry name" value="X8"/>
</dbReference>
<evidence type="ECO:0000256" key="9">
    <source>
        <dbReference type="SAM" id="MobiDB-lite"/>
    </source>
</evidence>
<dbReference type="SMART" id="SM00768">
    <property type="entry name" value="X8"/>
    <property type="match status" value="1"/>
</dbReference>
<dbReference type="InterPro" id="IPR044788">
    <property type="entry name" value="X8_dom_prot"/>
</dbReference>
<evidence type="ECO:0000313" key="13">
    <source>
        <dbReference type="Proteomes" id="UP001372338"/>
    </source>
</evidence>
<gene>
    <name evidence="12" type="ORF">RIF29_24621</name>
</gene>
<feature type="chain" id="PRO_5043023720" description="X8 domain-containing protein" evidence="10">
    <location>
        <begin position="26"/>
        <end position="341"/>
    </location>
</feature>
<dbReference type="Gene3D" id="1.20.58.1040">
    <property type="match status" value="1"/>
</dbReference>
<dbReference type="Pfam" id="PF07983">
    <property type="entry name" value="X8"/>
    <property type="match status" value="1"/>
</dbReference>
<dbReference type="Proteomes" id="UP001372338">
    <property type="component" value="Unassembled WGS sequence"/>
</dbReference>
<accession>A0AAN9HYM1</accession>
<dbReference type="GO" id="GO:0009506">
    <property type="term" value="C:plasmodesma"/>
    <property type="evidence" value="ECO:0007669"/>
    <property type="project" value="UniProtKB-ARBA"/>
</dbReference>
<dbReference type="PANTHER" id="PTHR31044:SF120">
    <property type="entry name" value="CARBOHYDRATE-BINDING X8 DOMAIN SUPERFAMILY PROTEIN"/>
    <property type="match status" value="1"/>
</dbReference>
<organism evidence="12 13">
    <name type="scientific">Crotalaria pallida</name>
    <name type="common">Smooth rattlebox</name>
    <name type="synonym">Crotalaria striata</name>
    <dbReference type="NCBI Taxonomy" id="3830"/>
    <lineage>
        <taxon>Eukaryota</taxon>
        <taxon>Viridiplantae</taxon>
        <taxon>Streptophyta</taxon>
        <taxon>Embryophyta</taxon>
        <taxon>Tracheophyta</taxon>
        <taxon>Spermatophyta</taxon>
        <taxon>Magnoliopsida</taxon>
        <taxon>eudicotyledons</taxon>
        <taxon>Gunneridae</taxon>
        <taxon>Pentapetalae</taxon>
        <taxon>rosids</taxon>
        <taxon>fabids</taxon>
        <taxon>Fabales</taxon>
        <taxon>Fabaceae</taxon>
        <taxon>Papilionoideae</taxon>
        <taxon>50 kb inversion clade</taxon>
        <taxon>genistoids sensu lato</taxon>
        <taxon>core genistoids</taxon>
        <taxon>Crotalarieae</taxon>
        <taxon>Crotalaria</taxon>
    </lineage>
</organism>
<feature type="region of interest" description="Disordered" evidence="9">
    <location>
        <begin position="295"/>
        <end position="316"/>
    </location>
</feature>